<protein>
    <submittedName>
        <fullName evidence="2">Uncharacterized protein</fullName>
    </submittedName>
</protein>
<reference evidence="3" key="1">
    <citation type="journal article" date="2019" name="Int. J. Syst. Evol. Microbiol.">
        <title>The Global Catalogue of Microorganisms (GCM) 10K type strain sequencing project: providing services to taxonomists for standard genome sequencing and annotation.</title>
        <authorList>
            <consortium name="The Broad Institute Genomics Platform"/>
            <consortium name="The Broad Institute Genome Sequencing Center for Infectious Disease"/>
            <person name="Wu L."/>
            <person name="Ma J."/>
        </authorList>
    </citation>
    <scope>NUCLEOTIDE SEQUENCE [LARGE SCALE GENOMIC DNA]</scope>
    <source>
        <strain evidence="3">JCM 19129</strain>
    </source>
</reference>
<comment type="caution">
    <text evidence="2">The sequence shown here is derived from an EMBL/GenBank/DDBJ whole genome shotgun (WGS) entry which is preliminary data.</text>
</comment>
<evidence type="ECO:0000256" key="1">
    <source>
        <dbReference type="SAM" id="MobiDB-lite"/>
    </source>
</evidence>
<name>A0ABP9FZY0_9MICC</name>
<keyword evidence="3" id="KW-1185">Reference proteome</keyword>
<dbReference type="RefSeq" id="WP_345477988.1">
    <property type="nucleotide sequence ID" value="NZ_BAABLW010000007.1"/>
</dbReference>
<accession>A0ABP9FZY0</accession>
<evidence type="ECO:0000313" key="3">
    <source>
        <dbReference type="Proteomes" id="UP001500368"/>
    </source>
</evidence>
<feature type="compositionally biased region" description="Basic and acidic residues" evidence="1">
    <location>
        <begin position="71"/>
        <end position="84"/>
    </location>
</feature>
<dbReference type="Proteomes" id="UP001500368">
    <property type="component" value="Unassembled WGS sequence"/>
</dbReference>
<gene>
    <name evidence="2" type="ORF">GCM10025790_21300</name>
</gene>
<evidence type="ECO:0000313" key="2">
    <source>
        <dbReference type="EMBL" id="GAA4923866.1"/>
    </source>
</evidence>
<proteinExistence type="predicted"/>
<feature type="region of interest" description="Disordered" evidence="1">
    <location>
        <begin position="52"/>
        <end position="111"/>
    </location>
</feature>
<organism evidence="2 3">
    <name type="scientific">Nesterenkonia rhizosphaerae</name>
    <dbReference type="NCBI Taxonomy" id="1348272"/>
    <lineage>
        <taxon>Bacteria</taxon>
        <taxon>Bacillati</taxon>
        <taxon>Actinomycetota</taxon>
        <taxon>Actinomycetes</taxon>
        <taxon>Micrococcales</taxon>
        <taxon>Micrococcaceae</taxon>
        <taxon>Nesterenkonia</taxon>
    </lineage>
</organism>
<dbReference type="EMBL" id="BAABLW010000007">
    <property type="protein sequence ID" value="GAA4923866.1"/>
    <property type="molecule type" value="Genomic_DNA"/>
</dbReference>
<sequence length="111" mass="12663">MAQAKSTNIKLLSEIEHFRDEYTNGTGAAFDEYAERFDRFLADLRADALESAADDYQERADHETPAGIDPDWLRARGQRLREGKPTSGRWVSTAPQDDFAEFDYDNSREQG</sequence>